<proteinExistence type="predicted"/>
<organism evidence="2 3">
    <name type="scientific">Microbulbifer rhizosphaerae</name>
    <dbReference type="NCBI Taxonomy" id="1562603"/>
    <lineage>
        <taxon>Bacteria</taxon>
        <taxon>Pseudomonadati</taxon>
        <taxon>Pseudomonadota</taxon>
        <taxon>Gammaproteobacteria</taxon>
        <taxon>Cellvibrionales</taxon>
        <taxon>Microbulbiferaceae</taxon>
        <taxon>Microbulbifer</taxon>
    </lineage>
</organism>
<dbReference type="Proteomes" id="UP000535937">
    <property type="component" value="Unassembled WGS sequence"/>
</dbReference>
<evidence type="ECO:0000313" key="2">
    <source>
        <dbReference type="EMBL" id="MBB3060533.1"/>
    </source>
</evidence>
<gene>
    <name evidence="2" type="ORF">FHS09_001352</name>
</gene>
<dbReference type="Gene3D" id="2.60.40.10">
    <property type="entry name" value="Immunoglobulins"/>
    <property type="match status" value="1"/>
</dbReference>
<accession>A0A7W4WBA7</accession>
<dbReference type="EMBL" id="JACHWZ010000005">
    <property type="protein sequence ID" value="MBB3060533.1"/>
    <property type="molecule type" value="Genomic_DNA"/>
</dbReference>
<feature type="chain" id="PRO_5031383379" description="Fibronectin type-III domain-containing protein" evidence="1">
    <location>
        <begin position="23"/>
        <end position="405"/>
    </location>
</feature>
<dbReference type="RefSeq" id="WP_183458001.1">
    <property type="nucleotide sequence ID" value="NZ_JACHWZ010000005.1"/>
</dbReference>
<protein>
    <recommendedName>
        <fullName evidence="4">Fibronectin type-III domain-containing protein</fullName>
    </recommendedName>
</protein>
<evidence type="ECO:0000256" key="1">
    <source>
        <dbReference type="SAM" id="SignalP"/>
    </source>
</evidence>
<reference evidence="2 3" key="1">
    <citation type="submission" date="2020-08" db="EMBL/GenBank/DDBJ databases">
        <title>Genomic Encyclopedia of Type Strains, Phase III (KMG-III): the genomes of soil and plant-associated and newly described type strains.</title>
        <authorList>
            <person name="Whitman W."/>
        </authorList>
    </citation>
    <scope>NUCLEOTIDE SEQUENCE [LARGE SCALE GENOMIC DNA]</scope>
    <source>
        <strain evidence="2 3">CECT 8799</strain>
    </source>
</reference>
<evidence type="ECO:0008006" key="4">
    <source>
        <dbReference type="Google" id="ProtNLM"/>
    </source>
</evidence>
<sequence length="405" mass="43077">MSVCRLAIVFILAVGFAVPASAQELELCSSMQPCPAPRPVTVGVESTQPIVWRGRTYFAGDIASDVGFFTLDETASGERLGAVQRPLVGRLAGSADGRLVSFTLNETVTVPAEVSQRAAALGARQLLYVRQFSINGMSVTGVQTIRLSASLPNAARSLPEGQAVTASGLIVRRVALRFDDGAAVASVGRSERLRALAAIRYDRAGLLEAVWEVATPATTRGQPVFRRLDTVRQYLGGGQEASLQSPVLPTDEAGLYLLRLRLLQPSLESDSIELRYQVSGKPAAPVFVPVLPVTSPQAGTALDAATEFRWRPAAGTRAYQLELYDQPPSAATSVTSSEPGTVPAEMTAAPATGVLLQGNTDRTRLSPTVLHRLLPGRIYYWRVSAVNAEGAIVAASPIQSIRTEE</sequence>
<comment type="caution">
    <text evidence="2">The sequence shown here is derived from an EMBL/GenBank/DDBJ whole genome shotgun (WGS) entry which is preliminary data.</text>
</comment>
<keyword evidence="1" id="KW-0732">Signal</keyword>
<name>A0A7W4WBA7_9GAMM</name>
<dbReference type="InterPro" id="IPR013783">
    <property type="entry name" value="Ig-like_fold"/>
</dbReference>
<keyword evidence="3" id="KW-1185">Reference proteome</keyword>
<evidence type="ECO:0000313" key="3">
    <source>
        <dbReference type="Proteomes" id="UP000535937"/>
    </source>
</evidence>
<feature type="signal peptide" evidence="1">
    <location>
        <begin position="1"/>
        <end position="22"/>
    </location>
</feature>
<dbReference type="AlphaFoldDB" id="A0A7W4WBA7"/>